<name>A0A926NSE4_9SPHI</name>
<comment type="caution">
    <text evidence="1">The sequence shown here is derived from an EMBL/GenBank/DDBJ whole genome shotgun (WGS) entry which is preliminary data.</text>
</comment>
<protein>
    <submittedName>
        <fullName evidence="1">Uncharacterized protein</fullName>
    </submittedName>
</protein>
<dbReference type="AlphaFoldDB" id="A0A926NSE4"/>
<sequence>MKDQNDTTPAEKDGKYEFQLHYSGREVPCTVVKEQDKVTVCIEDKTNAVLTVQPDGSWAQTSGDDLADSAIDYIRKRILG</sequence>
<gene>
    <name evidence="1" type="ORF">IDJ76_13695</name>
</gene>
<keyword evidence="2" id="KW-1185">Reference proteome</keyword>
<accession>A0A926NSE4</accession>
<evidence type="ECO:0000313" key="1">
    <source>
        <dbReference type="EMBL" id="MBD1394157.1"/>
    </source>
</evidence>
<dbReference type="Proteomes" id="UP000619078">
    <property type="component" value="Unassembled WGS sequence"/>
</dbReference>
<evidence type="ECO:0000313" key="2">
    <source>
        <dbReference type="Proteomes" id="UP000619078"/>
    </source>
</evidence>
<reference evidence="1" key="1">
    <citation type="submission" date="2020-09" db="EMBL/GenBank/DDBJ databases">
        <title>Novel species of Mucilaginibacter isolated from a glacier on the Tibetan Plateau.</title>
        <authorList>
            <person name="Liu Q."/>
            <person name="Xin Y.-H."/>
        </authorList>
    </citation>
    <scope>NUCLEOTIDE SEQUENCE</scope>
    <source>
        <strain evidence="1">ZB1P21</strain>
    </source>
</reference>
<dbReference type="RefSeq" id="WP_191163899.1">
    <property type="nucleotide sequence ID" value="NZ_JACWMX010000005.1"/>
</dbReference>
<organism evidence="1 2">
    <name type="scientific">Mucilaginibacter glaciei</name>
    <dbReference type="NCBI Taxonomy" id="2772109"/>
    <lineage>
        <taxon>Bacteria</taxon>
        <taxon>Pseudomonadati</taxon>
        <taxon>Bacteroidota</taxon>
        <taxon>Sphingobacteriia</taxon>
        <taxon>Sphingobacteriales</taxon>
        <taxon>Sphingobacteriaceae</taxon>
        <taxon>Mucilaginibacter</taxon>
    </lineage>
</organism>
<proteinExistence type="predicted"/>
<dbReference type="EMBL" id="JACWMX010000005">
    <property type="protein sequence ID" value="MBD1394157.1"/>
    <property type="molecule type" value="Genomic_DNA"/>
</dbReference>